<dbReference type="InterPro" id="IPR039261">
    <property type="entry name" value="FNR_nucleotide-bd"/>
</dbReference>
<evidence type="ECO:0000259" key="1">
    <source>
        <dbReference type="Pfam" id="PF04954"/>
    </source>
</evidence>
<organism evidence="2 3">
    <name type="scientific">Rathayibacter toxicus</name>
    <dbReference type="NCBI Taxonomy" id="145458"/>
    <lineage>
        <taxon>Bacteria</taxon>
        <taxon>Bacillati</taxon>
        <taxon>Actinomycetota</taxon>
        <taxon>Actinomycetes</taxon>
        <taxon>Micrococcales</taxon>
        <taxon>Microbacteriaceae</taxon>
        <taxon>Rathayibacter</taxon>
    </lineage>
</organism>
<reference evidence="2 3" key="1">
    <citation type="submission" date="2018-02" db="EMBL/GenBank/DDBJ databases">
        <title>Bacteriophage NCPPB3778 and a type I-E CRISPR drive the evolution of the US Biological Select Agent, Rathayibacter toxicus.</title>
        <authorList>
            <person name="Davis E.W.II."/>
            <person name="Tabima J.F."/>
            <person name="Weisberg A.J."/>
            <person name="Lopes L.D."/>
            <person name="Wiseman M.S."/>
            <person name="Wiseman M.S."/>
            <person name="Pupko T."/>
            <person name="Belcher M.S."/>
            <person name="Sechler A.J."/>
            <person name="Tancos M.A."/>
            <person name="Schroeder B.K."/>
            <person name="Murray T.D."/>
            <person name="Luster D.G."/>
            <person name="Schneider W.L."/>
            <person name="Rogers E."/>
            <person name="Andreote F.D."/>
            <person name="Grunwald N.J."/>
            <person name="Putnam M.L."/>
            <person name="Chang J.H."/>
        </authorList>
    </citation>
    <scope>NUCLEOTIDE SEQUENCE [LARGE SCALE GENOMIC DNA]</scope>
    <source>
        <strain evidence="2 3">FH99</strain>
    </source>
</reference>
<dbReference type="InterPro" id="IPR007037">
    <property type="entry name" value="SIP_rossman_dom"/>
</dbReference>
<gene>
    <name evidence="2" type="ORF">C5C51_03580</name>
</gene>
<accession>A0A2S5Y985</accession>
<protein>
    <submittedName>
        <fullName evidence="2">Phage tail protein</fullName>
    </submittedName>
</protein>
<name>A0A2S5Y985_9MICO</name>
<feature type="domain" description="SIP-like Rossmann fold" evidence="1">
    <location>
        <begin position="25"/>
        <end position="143"/>
    </location>
</feature>
<dbReference type="AlphaFoldDB" id="A0A2S5Y985"/>
<evidence type="ECO:0000313" key="2">
    <source>
        <dbReference type="EMBL" id="PPI16485.1"/>
    </source>
</evidence>
<comment type="caution">
    <text evidence="2">The sequence shown here is derived from an EMBL/GenBank/DDBJ whole genome shotgun (WGS) entry which is preliminary data.</text>
</comment>
<dbReference type="Gene3D" id="3.40.50.80">
    <property type="entry name" value="Nucleotide-binding domain of ferredoxin-NADP reductase (FNR) module"/>
    <property type="match status" value="1"/>
</dbReference>
<proteinExistence type="predicted"/>
<dbReference type="EMBL" id="PSWU01000004">
    <property type="protein sequence ID" value="PPI16485.1"/>
    <property type="molecule type" value="Genomic_DNA"/>
</dbReference>
<dbReference type="InterPro" id="IPR039374">
    <property type="entry name" value="SIP_fam"/>
</dbReference>
<evidence type="ECO:0000313" key="3">
    <source>
        <dbReference type="Proteomes" id="UP000237966"/>
    </source>
</evidence>
<dbReference type="PANTHER" id="PTHR30157">
    <property type="entry name" value="FERRIC REDUCTASE, NADPH-DEPENDENT"/>
    <property type="match status" value="1"/>
</dbReference>
<dbReference type="Proteomes" id="UP000237966">
    <property type="component" value="Unassembled WGS sequence"/>
</dbReference>
<sequence length="156" mass="16668">MCMVTGLESSAFHAGWRDAAHRRVKQVLLVGDETVLPWIQSLLIELPAQARGQVFVEVPEACGVPPLVAPGRVAVTWLGRSQRSGAPGTGESCRHGVALDRAVRAWVGEMSVVGGDYLWADDRHDFCAWIGGSGSVIAQLAADVEARVQSSAEHAR</sequence>
<dbReference type="Pfam" id="PF04954">
    <property type="entry name" value="SIP"/>
    <property type="match status" value="1"/>
</dbReference>
<dbReference type="OrthoDB" id="5123323at2"/>
<dbReference type="PANTHER" id="PTHR30157:SF0">
    <property type="entry name" value="NADPH-DEPENDENT FERRIC-CHELATE REDUCTASE"/>
    <property type="match status" value="1"/>
</dbReference>